<dbReference type="InterPro" id="IPR000595">
    <property type="entry name" value="cNMP-bd_dom"/>
</dbReference>
<dbReference type="PANTHER" id="PTHR24567">
    <property type="entry name" value="CRP FAMILY TRANSCRIPTIONAL REGULATORY PROTEIN"/>
    <property type="match status" value="1"/>
</dbReference>
<name>A0A934KFE6_9BACT</name>
<dbReference type="PROSITE" id="PS50042">
    <property type="entry name" value="CNMP_BINDING_3"/>
    <property type="match status" value="1"/>
</dbReference>
<dbReference type="SMART" id="SM00100">
    <property type="entry name" value="cNMP"/>
    <property type="match status" value="1"/>
</dbReference>
<evidence type="ECO:0000259" key="1">
    <source>
        <dbReference type="PROSITE" id="PS50042"/>
    </source>
</evidence>
<proteinExistence type="predicted"/>
<dbReference type="InterPro" id="IPR018490">
    <property type="entry name" value="cNMP-bd_dom_sf"/>
</dbReference>
<gene>
    <name evidence="2" type="ORF">JF888_15495</name>
</gene>
<evidence type="ECO:0000313" key="3">
    <source>
        <dbReference type="Proteomes" id="UP000620075"/>
    </source>
</evidence>
<dbReference type="InterPro" id="IPR014710">
    <property type="entry name" value="RmlC-like_jellyroll"/>
</dbReference>
<dbReference type="GO" id="GO:0005829">
    <property type="term" value="C:cytosol"/>
    <property type="evidence" value="ECO:0007669"/>
    <property type="project" value="TreeGrafter"/>
</dbReference>
<dbReference type="CDD" id="cd00038">
    <property type="entry name" value="CAP_ED"/>
    <property type="match status" value="1"/>
</dbReference>
<dbReference type="AlphaFoldDB" id="A0A934KFE6"/>
<dbReference type="Pfam" id="PF00027">
    <property type="entry name" value="cNMP_binding"/>
    <property type="match status" value="1"/>
</dbReference>
<accession>A0A934KFE6</accession>
<dbReference type="PANTHER" id="PTHR24567:SF74">
    <property type="entry name" value="HTH-TYPE TRANSCRIPTIONAL REGULATOR ARCR"/>
    <property type="match status" value="1"/>
</dbReference>
<dbReference type="EMBL" id="JAEKNQ010000059">
    <property type="protein sequence ID" value="MBJ7604559.1"/>
    <property type="molecule type" value="Genomic_DNA"/>
</dbReference>
<dbReference type="InterPro" id="IPR050397">
    <property type="entry name" value="Env_Response_Regulators"/>
</dbReference>
<dbReference type="GO" id="GO:0003700">
    <property type="term" value="F:DNA-binding transcription factor activity"/>
    <property type="evidence" value="ECO:0007669"/>
    <property type="project" value="TreeGrafter"/>
</dbReference>
<dbReference type="Proteomes" id="UP000620075">
    <property type="component" value="Unassembled WGS sequence"/>
</dbReference>
<organism evidence="2 3">
    <name type="scientific">Candidatus Dormiibacter inghamiae</name>
    <dbReference type="NCBI Taxonomy" id="3127013"/>
    <lineage>
        <taxon>Bacteria</taxon>
        <taxon>Bacillati</taxon>
        <taxon>Candidatus Dormiibacterota</taxon>
        <taxon>Candidatus Dormibacteria</taxon>
        <taxon>Candidatus Dormibacterales</taxon>
        <taxon>Candidatus Dormibacteraceae</taxon>
        <taxon>Candidatus Dormiibacter</taxon>
    </lineage>
</organism>
<protein>
    <submittedName>
        <fullName evidence="2">Cyclic nucleotide-binding domain-containing protein</fullName>
    </submittedName>
</protein>
<dbReference type="SUPFAM" id="SSF51206">
    <property type="entry name" value="cAMP-binding domain-like"/>
    <property type="match status" value="1"/>
</dbReference>
<dbReference type="Gene3D" id="2.60.120.10">
    <property type="entry name" value="Jelly Rolls"/>
    <property type="match status" value="1"/>
</dbReference>
<sequence length="148" mass="16291">MPVRTRDPKVLQLKELPIFASLRVKQLSMMAANLDYAVIEKGQVVMTAGRHNDAFWIILQGRVELTIGGRVGEQLGPGDLFGLPSMFAGRDSTADAVVLTEVEALVASHQQFNVLIGDPEIAIRFKAAVFDRLRDEVYQLTRTSTAGH</sequence>
<reference evidence="2 3" key="1">
    <citation type="submission" date="2020-10" db="EMBL/GenBank/DDBJ databases">
        <title>Ca. Dormibacterota MAGs.</title>
        <authorList>
            <person name="Montgomery K."/>
        </authorList>
    </citation>
    <scope>NUCLEOTIDE SEQUENCE [LARGE SCALE GENOMIC DNA]</scope>
    <source>
        <strain evidence="2">SC8811_S16_3</strain>
    </source>
</reference>
<comment type="caution">
    <text evidence="2">The sequence shown here is derived from an EMBL/GenBank/DDBJ whole genome shotgun (WGS) entry which is preliminary data.</text>
</comment>
<dbReference type="RefSeq" id="WP_338182399.1">
    <property type="nucleotide sequence ID" value="NZ_JAEKNQ010000059.1"/>
</dbReference>
<evidence type="ECO:0000313" key="2">
    <source>
        <dbReference type="EMBL" id="MBJ7604559.1"/>
    </source>
</evidence>
<feature type="domain" description="Cyclic nucleotide-binding" evidence="1">
    <location>
        <begin position="18"/>
        <end position="117"/>
    </location>
</feature>